<dbReference type="InterPro" id="IPR040442">
    <property type="entry name" value="Pyrv_kinase-like_dom_sf"/>
</dbReference>
<dbReference type="PRINTS" id="PR01050">
    <property type="entry name" value="PYRUVTKNASE"/>
</dbReference>
<dbReference type="InterPro" id="IPR015795">
    <property type="entry name" value="Pyrv_Knase_C"/>
</dbReference>
<dbReference type="GO" id="GO:0005524">
    <property type="term" value="F:ATP binding"/>
    <property type="evidence" value="ECO:0007669"/>
    <property type="project" value="UniProtKB-KW"/>
</dbReference>
<keyword evidence="10 13" id="KW-0324">Glycolysis</keyword>
<evidence type="ECO:0000256" key="10">
    <source>
        <dbReference type="ARBA" id="ARBA00023152"/>
    </source>
</evidence>
<evidence type="ECO:0000256" key="7">
    <source>
        <dbReference type="ARBA" id="ARBA00022777"/>
    </source>
</evidence>
<dbReference type="SUPFAM" id="SSF52935">
    <property type="entry name" value="PK C-terminal domain-like"/>
    <property type="match status" value="1"/>
</dbReference>
<dbReference type="NCBIfam" id="TIGR01064">
    <property type="entry name" value="pyruv_kin"/>
    <property type="match status" value="1"/>
</dbReference>
<dbReference type="SUPFAM" id="SSF51621">
    <property type="entry name" value="Phosphoenolpyruvate/pyruvate domain"/>
    <property type="match status" value="1"/>
</dbReference>
<name>A0A955LA37_9BACT</name>
<evidence type="ECO:0000256" key="5">
    <source>
        <dbReference type="ARBA" id="ARBA00022723"/>
    </source>
</evidence>
<feature type="domain" description="Pyruvate kinase barrel" evidence="14">
    <location>
        <begin position="3"/>
        <end position="317"/>
    </location>
</feature>
<organism evidence="16 17">
    <name type="scientific">Candidatus Dojkabacteria bacterium</name>
    <dbReference type="NCBI Taxonomy" id="2099670"/>
    <lineage>
        <taxon>Bacteria</taxon>
        <taxon>Candidatus Dojkabacteria</taxon>
    </lineage>
</organism>
<comment type="caution">
    <text evidence="16">The sequence shown here is derived from an EMBL/GenBank/DDBJ whole genome shotgun (WGS) entry which is preliminary data.</text>
</comment>
<dbReference type="AlphaFoldDB" id="A0A955LA37"/>
<evidence type="ECO:0000256" key="12">
    <source>
        <dbReference type="NCBIfam" id="TIGR01064"/>
    </source>
</evidence>
<dbReference type="Pfam" id="PF02887">
    <property type="entry name" value="PK_C"/>
    <property type="match status" value="1"/>
</dbReference>
<dbReference type="InterPro" id="IPR011037">
    <property type="entry name" value="Pyrv_Knase-like_insert_dom_sf"/>
</dbReference>
<evidence type="ECO:0000256" key="6">
    <source>
        <dbReference type="ARBA" id="ARBA00022741"/>
    </source>
</evidence>
<keyword evidence="9 13" id="KW-0460">Magnesium</keyword>
<protein>
    <recommendedName>
        <fullName evidence="3 12">Pyruvate kinase</fullName>
        <ecNumber evidence="3 12">2.7.1.40</ecNumber>
    </recommendedName>
</protein>
<evidence type="ECO:0000256" key="4">
    <source>
        <dbReference type="ARBA" id="ARBA00022679"/>
    </source>
</evidence>
<evidence type="ECO:0000256" key="13">
    <source>
        <dbReference type="RuleBase" id="RU000504"/>
    </source>
</evidence>
<keyword evidence="6" id="KW-0547">Nucleotide-binding</keyword>
<dbReference type="InterPro" id="IPR036918">
    <property type="entry name" value="Pyrv_Knase_C_sf"/>
</dbReference>
<dbReference type="GO" id="GO:0000287">
    <property type="term" value="F:magnesium ion binding"/>
    <property type="evidence" value="ECO:0007669"/>
    <property type="project" value="UniProtKB-UniRule"/>
</dbReference>
<keyword evidence="8" id="KW-0067">ATP-binding</keyword>
<evidence type="ECO:0000313" key="16">
    <source>
        <dbReference type="EMBL" id="MCA9386611.1"/>
    </source>
</evidence>
<dbReference type="EC" id="2.7.1.40" evidence="3 12"/>
<keyword evidence="11 16" id="KW-0670">Pyruvate</keyword>
<reference evidence="16" key="2">
    <citation type="journal article" date="2021" name="Microbiome">
        <title>Successional dynamics and alternative stable states in a saline activated sludge microbial community over 9 years.</title>
        <authorList>
            <person name="Wang Y."/>
            <person name="Ye J."/>
            <person name="Ju F."/>
            <person name="Liu L."/>
            <person name="Boyd J.A."/>
            <person name="Deng Y."/>
            <person name="Parks D.H."/>
            <person name="Jiang X."/>
            <person name="Yin X."/>
            <person name="Woodcroft B.J."/>
            <person name="Tyson G.W."/>
            <person name="Hugenholtz P."/>
            <person name="Polz M.F."/>
            <person name="Zhang T."/>
        </authorList>
    </citation>
    <scope>NUCLEOTIDE SEQUENCE</scope>
    <source>
        <strain evidence="16">HKST-UBA09</strain>
    </source>
</reference>
<evidence type="ECO:0000256" key="9">
    <source>
        <dbReference type="ARBA" id="ARBA00022842"/>
    </source>
</evidence>
<comment type="catalytic activity">
    <reaction evidence="13">
        <text>pyruvate + ATP = phosphoenolpyruvate + ADP + H(+)</text>
        <dbReference type="Rhea" id="RHEA:18157"/>
        <dbReference type="ChEBI" id="CHEBI:15361"/>
        <dbReference type="ChEBI" id="CHEBI:15378"/>
        <dbReference type="ChEBI" id="CHEBI:30616"/>
        <dbReference type="ChEBI" id="CHEBI:58702"/>
        <dbReference type="ChEBI" id="CHEBI:456216"/>
        <dbReference type="EC" id="2.7.1.40"/>
    </reaction>
</comment>
<dbReference type="Proteomes" id="UP000714915">
    <property type="component" value="Unassembled WGS sequence"/>
</dbReference>
<dbReference type="Gene3D" id="3.20.20.60">
    <property type="entry name" value="Phosphoenolpyruvate-binding domains"/>
    <property type="match status" value="1"/>
</dbReference>
<dbReference type="EMBL" id="JAGQLF010000008">
    <property type="protein sequence ID" value="MCA9386611.1"/>
    <property type="molecule type" value="Genomic_DNA"/>
</dbReference>
<keyword evidence="5" id="KW-0479">Metal-binding</keyword>
<reference evidence="16" key="1">
    <citation type="submission" date="2020-04" db="EMBL/GenBank/DDBJ databases">
        <authorList>
            <person name="Zhang T."/>
        </authorList>
    </citation>
    <scope>NUCLEOTIDE SEQUENCE</scope>
    <source>
        <strain evidence="16">HKST-UBA09</strain>
    </source>
</reference>
<keyword evidence="4 13" id="KW-0808">Transferase</keyword>
<proteinExistence type="inferred from homology"/>
<evidence type="ECO:0000313" key="17">
    <source>
        <dbReference type="Proteomes" id="UP000714915"/>
    </source>
</evidence>
<dbReference type="GO" id="GO:0030955">
    <property type="term" value="F:potassium ion binding"/>
    <property type="evidence" value="ECO:0007669"/>
    <property type="project" value="UniProtKB-UniRule"/>
</dbReference>
<dbReference type="Gene3D" id="3.40.1380.20">
    <property type="entry name" value="Pyruvate kinase, C-terminal domain"/>
    <property type="match status" value="1"/>
</dbReference>
<dbReference type="PANTHER" id="PTHR11817">
    <property type="entry name" value="PYRUVATE KINASE"/>
    <property type="match status" value="1"/>
</dbReference>
<dbReference type="SUPFAM" id="SSF50800">
    <property type="entry name" value="PK beta-barrel domain-like"/>
    <property type="match status" value="1"/>
</dbReference>
<dbReference type="GO" id="GO:0004743">
    <property type="term" value="F:pyruvate kinase activity"/>
    <property type="evidence" value="ECO:0007669"/>
    <property type="project" value="UniProtKB-UniRule"/>
</dbReference>
<dbReference type="Gene3D" id="2.40.33.10">
    <property type="entry name" value="PK beta-barrel domain-like"/>
    <property type="match status" value="1"/>
</dbReference>
<dbReference type="InterPro" id="IPR015806">
    <property type="entry name" value="Pyrv_Knase_insert_dom_sf"/>
</dbReference>
<accession>A0A955LA37</accession>
<gene>
    <name evidence="16" type="primary">pyk</name>
    <name evidence="16" type="ORF">KC669_01110</name>
</gene>
<dbReference type="InterPro" id="IPR015813">
    <property type="entry name" value="Pyrv/PenolPyrv_kinase-like_dom"/>
</dbReference>
<evidence type="ECO:0000256" key="1">
    <source>
        <dbReference type="ARBA" id="ARBA00004997"/>
    </source>
</evidence>
<dbReference type="GO" id="GO:0016301">
    <property type="term" value="F:kinase activity"/>
    <property type="evidence" value="ECO:0007669"/>
    <property type="project" value="UniProtKB-KW"/>
</dbReference>
<evidence type="ECO:0000256" key="3">
    <source>
        <dbReference type="ARBA" id="ARBA00012142"/>
    </source>
</evidence>
<comment type="similarity">
    <text evidence="2 13">Belongs to the pyruvate kinase family.</text>
</comment>
<evidence type="ECO:0000259" key="14">
    <source>
        <dbReference type="Pfam" id="PF00224"/>
    </source>
</evidence>
<evidence type="ECO:0000256" key="11">
    <source>
        <dbReference type="ARBA" id="ARBA00023317"/>
    </source>
</evidence>
<evidence type="ECO:0000256" key="8">
    <source>
        <dbReference type="ARBA" id="ARBA00022840"/>
    </source>
</evidence>
<dbReference type="Pfam" id="PF00224">
    <property type="entry name" value="PK"/>
    <property type="match status" value="1"/>
</dbReference>
<evidence type="ECO:0000259" key="15">
    <source>
        <dbReference type="Pfam" id="PF02887"/>
    </source>
</evidence>
<keyword evidence="7 13" id="KW-0418">Kinase</keyword>
<dbReference type="InterPro" id="IPR015793">
    <property type="entry name" value="Pyrv_Knase_brl"/>
</dbReference>
<comment type="pathway">
    <text evidence="1 13">Carbohydrate degradation; glycolysis; pyruvate from D-glyceraldehyde 3-phosphate: step 5/5.</text>
</comment>
<feature type="domain" description="Pyruvate kinase C-terminal" evidence="15">
    <location>
        <begin position="349"/>
        <end position="458"/>
    </location>
</feature>
<evidence type="ECO:0000256" key="2">
    <source>
        <dbReference type="ARBA" id="ARBA00008663"/>
    </source>
</evidence>
<sequence length="473" mass="52231">MEKKTKIVCTIGPASWDKEVMRQMIEAGMNCARVNGAFADPLELDKVRELVRSISDDVSLMVDVKGPEIRLNKFENAKQIKPGDEIIIGNNDQSEIYPANYENVYTYLKPGQRMVIGDGDVELKLERIEGDKMYTSVVYGEVLKPGKALNLPGADYSSDVLTLKDQENLKHAIKTGWDFVSPSFINSKQSAQTIKDFIVQNGGDGKMKIIAKIEDQEGIDNIDEILEIVHGVMIARGGLGIELGLENVPHAQRVLTMKCNEAGKPVITATQMLDSMIENPRPTRAEASDVATAVLLGTDAVMLSAESSAGEYPVEAVKFLTSTVKVAEENLCPFIIDSRAMYQTTTDALTKAAAEVCIDPDEEIDTVIVVSRSGATARLLARHSIKQPIYLFTSSDYYKRVSLLTKNIVKAFVFEGISQHTDDYTRDNAVKIVMKRVKEEGLVSPGQKVLFIGNIPIDSQNFFPNLFEIIKVE</sequence>
<dbReference type="InterPro" id="IPR001697">
    <property type="entry name" value="Pyr_Knase"/>
</dbReference>